<evidence type="ECO:0000256" key="1">
    <source>
        <dbReference type="SAM" id="SignalP"/>
    </source>
</evidence>
<name>A0A246I0Z7_STEMA</name>
<accession>A0A246I0Z7</accession>
<feature type="chain" id="PRO_5012037953" evidence="1">
    <location>
        <begin position="23"/>
        <end position="438"/>
    </location>
</feature>
<feature type="signal peptide" evidence="1">
    <location>
        <begin position="1"/>
        <end position="22"/>
    </location>
</feature>
<sequence length="438" mass="44227">MKATVKRTMLAMAIATASTAAAANGWDNQNANANINHTHTVSETRNETHNHTDNDVRNRTVNVNVQKHSTIQADERKEKNNHGVDVNLEKDLRLSTDINFSGDPNITGDIDLDSAAIAVIDNRQSISNNATSNSLVTNSASIGDSVGAGASGNLGFNVVSGDNNAQDNAASLSAADASFSFGMADAEVFVNQAGFGNATMNSGVTNAAGLGGNAFGGASGNIGVNIASGNNNEQKNALAASVATTAVAQSSISSNQVSTGNTVSNAGFVQSYTDTVQVGMRGGVSGLTLAYGAGTYRGTGNAYQMANYYLDTWSGELPHPGGSSTGHIDLDDEIQNATMNPNRPGVGGLGFDTRESGTSQFVELGVADLYASLSGTVSTTRWVNVNATNTSALSGSAFSGASGNIGVNVAAGTGNLQANSLALAVAQPSTGGGGGSGE</sequence>
<dbReference type="Proteomes" id="UP000197090">
    <property type="component" value="Unassembled WGS sequence"/>
</dbReference>
<reference evidence="2 3" key="1">
    <citation type="submission" date="2017-06" db="EMBL/GenBank/DDBJ databases">
        <authorList>
            <person name="Kim H.J."/>
            <person name="Triplett B.A."/>
        </authorList>
    </citation>
    <scope>NUCLEOTIDE SEQUENCE [LARGE SCALE GENOMIC DNA]</scope>
    <source>
        <strain evidence="2 3">594</strain>
    </source>
</reference>
<evidence type="ECO:0000313" key="2">
    <source>
        <dbReference type="EMBL" id="OWQ71471.1"/>
    </source>
</evidence>
<comment type="caution">
    <text evidence="2">The sequence shown here is derived from an EMBL/GenBank/DDBJ whole genome shotgun (WGS) entry which is preliminary data.</text>
</comment>
<organism evidence="2 3">
    <name type="scientific">Stenotrophomonas maltophilia</name>
    <name type="common">Pseudomonas maltophilia</name>
    <name type="synonym">Xanthomonas maltophilia</name>
    <dbReference type="NCBI Taxonomy" id="40324"/>
    <lineage>
        <taxon>Bacteria</taxon>
        <taxon>Pseudomonadati</taxon>
        <taxon>Pseudomonadota</taxon>
        <taxon>Gammaproteobacteria</taxon>
        <taxon>Lysobacterales</taxon>
        <taxon>Lysobacteraceae</taxon>
        <taxon>Stenotrophomonas</taxon>
        <taxon>Stenotrophomonas maltophilia group</taxon>
    </lineage>
</organism>
<keyword evidence="1" id="KW-0732">Signal</keyword>
<gene>
    <name evidence="2" type="ORF">CEE63_16590</name>
</gene>
<dbReference type="RefSeq" id="WP_088497575.1">
    <property type="nucleotide sequence ID" value="NZ_JACLBF010000001.1"/>
</dbReference>
<protein>
    <submittedName>
        <fullName evidence="2">Adhesin</fullName>
    </submittedName>
</protein>
<dbReference type="EMBL" id="NIVX01000098">
    <property type="protein sequence ID" value="OWQ71471.1"/>
    <property type="molecule type" value="Genomic_DNA"/>
</dbReference>
<dbReference type="AlphaFoldDB" id="A0A246I0Z7"/>
<proteinExistence type="predicted"/>
<evidence type="ECO:0000313" key="3">
    <source>
        <dbReference type="Proteomes" id="UP000197090"/>
    </source>
</evidence>